<dbReference type="EMBL" id="HM467838">
    <property type="protein sequence ID" value="ADK97690.1"/>
    <property type="molecule type" value="Genomic_DNA"/>
</dbReference>
<feature type="transmembrane region" description="Helical" evidence="1">
    <location>
        <begin position="24"/>
        <end position="44"/>
    </location>
</feature>
<name>S4S2A1_PINMG</name>
<keyword evidence="1" id="KW-1133">Transmembrane helix</keyword>
<reference evidence="2" key="1">
    <citation type="submission" date="2010-06" db="EMBL/GenBank/DDBJ databases">
        <title>The complete mitochondrial genome sequence of Pinctada margaritifera.</title>
        <authorList>
            <person name="Wu X."/>
            <person name="Xu X."/>
            <person name="Yu Z."/>
        </authorList>
    </citation>
    <scope>NUCLEOTIDE SEQUENCE</scope>
</reference>
<feature type="transmembrane region" description="Helical" evidence="1">
    <location>
        <begin position="51"/>
        <end position="74"/>
    </location>
</feature>
<organism evidence="2">
    <name type="scientific">Margaritifera margaritifera</name>
    <name type="common">Freshwater pearl mussel</name>
    <dbReference type="NCBI Taxonomy" id="102329"/>
    <lineage>
        <taxon>Eukaryota</taxon>
        <taxon>Metazoa</taxon>
        <taxon>Spiralia</taxon>
        <taxon>Lophotrochozoa</taxon>
        <taxon>Mollusca</taxon>
        <taxon>Bivalvia</taxon>
        <taxon>Autobranchia</taxon>
        <taxon>Pteriomorphia</taxon>
        <taxon>Pterioida</taxon>
        <taxon>Pterioidea</taxon>
        <taxon>Pteriidae</taxon>
        <taxon>Pinctada</taxon>
    </lineage>
</organism>
<geneLocation type="mitochondrion" evidence="2"/>
<gene>
    <name evidence="2" type="primary">nad6</name>
</gene>
<accession>S4S2A1</accession>
<keyword evidence="2" id="KW-0496">Mitochondrion</keyword>
<protein>
    <submittedName>
        <fullName evidence="2">NADH dehydrogenase subunit 6</fullName>
    </submittedName>
</protein>
<sequence length="143" mass="15859">MLSLFCFILVGVISWVMMNHKSPIVVFISIILLSGILGIWGWLLGEDLKGLCLFLLVSGSLMTVFGFLLCLIPWEIGRKGKGSGCSCFSSKAYCSGCFWEWLPWKSQGWGLCFFWRGASVSDLCFNSGSFIFSYGFGCKICPT</sequence>
<proteinExistence type="predicted"/>
<keyword evidence="1" id="KW-0472">Membrane</keyword>
<keyword evidence="1" id="KW-0812">Transmembrane</keyword>
<dbReference type="AlphaFoldDB" id="S4S2A1"/>
<evidence type="ECO:0000256" key="1">
    <source>
        <dbReference type="SAM" id="Phobius"/>
    </source>
</evidence>
<evidence type="ECO:0000313" key="2">
    <source>
        <dbReference type="EMBL" id="ADK97690.1"/>
    </source>
</evidence>